<keyword evidence="1" id="KW-0677">Repeat</keyword>
<dbReference type="InterPro" id="IPR055414">
    <property type="entry name" value="LRR_R13L4/SHOC2-like"/>
</dbReference>
<dbReference type="OrthoDB" id="997385at2759"/>
<accession>A0A7J9CXQ6</accession>
<dbReference type="InterPro" id="IPR032675">
    <property type="entry name" value="LRR_dom_sf"/>
</dbReference>
<dbReference type="SUPFAM" id="SSF52058">
    <property type="entry name" value="L domain-like"/>
    <property type="match status" value="1"/>
</dbReference>
<evidence type="ECO:0000256" key="1">
    <source>
        <dbReference type="ARBA" id="ARBA00022737"/>
    </source>
</evidence>
<gene>
    <name evidence="3" type="ORF">Gogos_020777</name>
</gene>
<sequence>SNASSLSTIREVRRISAHKFFEIQHIKSPRLRSLLFFDEFLPKEERQNALPLTMARCLENRGDELFNPLVCFVFHFSFSVLVTKFRGIQKYMFSNFNFLRVLDYESGGDAGCKLPNDIGKLIRLRFLRLRDLIFWSSKLPSSLGNLRCLQTLDLRIETDIDFCKFVNVPNVIWKMQELRHLYLSKECSRKTNVKLGTLRNLQTLVNFNTKNCYVKDLINMTSLKKLKIQGPFNIEDFNEAGMGKNPPIIQRKYLHSLSIINYEGREDPRHLSHFLSSCDIISKLSLNVEIRRLPEYRYLSSNLAYIKLRRYELEEDPMLKLLEKLSYLRMLKLHEEAFIGKEMFCSAQGFPKLESLSLMYLGNLEEWKMDEGAMPSLQRLEKQNCS</sequence>
<evidence type="ECO:0000313" key="3">
    <source>
        <dbReference type="EMBL" id="MBA0753171.1"/>
    </source>
</evidence>
<protein>
    <recommendedName>
        <fullName evidence="2">Disease resistance R13L4/SHOC-2-like LRR domain-containing protein</fullName>
    </recommendedName>
</protein>
<dbReference type="PANTHER" id="PTHR47186:SF3">
    <property type="entry name" value="OS09G0267800 PROTEIN"/>
    <property type="match status" value="1"/>
</dbReference>
<evidence type="ECO:0000313" key="4">
    <source>
        <dbReference type="Proteomes" id="UP000593579"/>
    </source>
</evidence>
<reference evidence="3 4" key="1">
    <citation type="journal article" date="2019" name="Genome Biol. Evol.">
        <title>Insights into the evolution of the New World diploid cottons (Gossypium, subgenus Houzingenia) based on genome sequencing.</title>
        <authorList>
            <person name="Grover C.E."/>
            <person name="Arick M.A. 2nd"/>
            <person name="Thrash A."/>
            <person name="Conover J.L."/>
            <person name="Sanders W.S."/>
            <person name="Peterson D.G."/>
            <person name="Frelichowski J.E."/>
            <person name="Scheffler J.A."/>
            <person name="Scheffler B.E."/>
            <person name="Wendel J.F."/>
        </authorList>
    </citation>
    <scope>NUCLEOTIDE SEQUENCE [LARGE SCALE GENOMIC DNA]</scope>
    <source>
        <strain evidence="3">5</strain>
        <tissue evidence="3">Leaf</tissue>
    </source>
</reference>
<dbReference type="PANTHER" id="PTHR47186">
    <property type="entry name" value="LEUCINE-RICH REPEAT-CONTAINING PROTEIN 57"/>
    <property type="match status" value="1"/>
</dbReference>
<evidence type="ECO:0000259" key="2">
    <source>
        <dbReference type="Pfam" id="PF23598"/>
    </source>
</evidence>
<proteinExistence type="predicted"/>
<keyword evidence="4" id="KW-1185">Reference proteome</keyword>
<name>A0A7J9CXQ6_GOSGO</name>
<feature type="domain" description="Disease resistance R13L4/SHOC-2-like LRR" evidence="2">
    <location>
        <begin position="88"/>
        <end position="381"/>
    </location>
</feature>
<feature type="non-terminal residue" evidence="3">
    <location>
        <position position="1"/>
    </location>
</feature>
<dbReference type="AlphaFoldDB" id="A0A7J9CXQ6"/>
<dbReference type="Pfam" id="PF23598">
    <property type="entry name" value="LRR_14"/>
    <property type="match status" value="1"/>
</dbReference>
<organism evidence="3 4">
    <name type="scientific">Gossypium gossypioides</name>
    <name type="common">Mexican cotton</name>
    <name type="synonym">Selera gossypioides</name>
    <dbReference type="NCBI Taxonomy" id="34282"/>
    <lineage>
        <taxon>Eukaryota</taxon>
        <taxon>Viridiplantae</taxon>
        <taxon>Streptophyta</taxon>
        <taxon>Embryophyta</taxon>
        <taxon>Tracheophyta</taxon>
        <taxon>Spermatophyta</taxon>
        <taxon>Magnoliopsida</taxon>
        <taxon>eudicotyledons</taxon>
        <taxon>Gunneridae</taxon>
        <taxon>Pentapetalae</taxon>
        <taxon>rosids</taxon>
        <taxon>malvids</taxon>
        <taxon>Malvales</taxon>
        <taxon>Malvaceae</taxon>
        <taxon>Malvoideae</taxon>
        <taxon>Gossypium</taxon>
    </lineage>
</organism>
<comment type="caution">
    <text evidence="3">The sequence shown here is derived from an EMBL/GenBank/DDBJ whole genome shotgun (WGS) entry which is preliminary data.</text>
</comment>
<dbReference type="Gene3D" id="3.80.10.10">
    <property type="entry name" value="Ribonuclease Inhibitor"/>
    <property type="match status" value="1"/>
</dbReference>
<dbReference type="Proteomes" id="UP000593579">
    <property type="component" value="Unassembled WGS sequence"/>
</dbReference>
<dbReference type="EMBL" id="JABEZY010154585">
    <property type="protein sequence ID" value="MBA0753171.1"/>
    <property type="molecule type" value="Genomic_DNA"/>
</dbReference>